<keyword evidence="2" id="KW-1185">Reference proteome</keyword>
<organism evidence="1 2">
    <name type="scientific">Diversispora epigaea</name>
    <dbReference type="NCBI Taxonomy" id="1348612"/>
    <lineage>
        <taxon>Eukaryota</taxon>
        <taxon>Fungi</taxon>
        <taxon>Fungi incertae sedis</taxon>
        <taxon>Mucoromycota</taxon>
        <taxon>Glomeromycotina</taxon>
        <taxon>Glomeromycetes</taxon>
        <taxon>Diversisporales</taxon>
        <taxon>Diversisporaceae</taxon>
        <taxon>Diversispora</taxon>
    </lineage>
</organism>
<proteinExistence type="predicted"/>
<dbReference type="AlphaFoldDB" id="A0A397JND9"/>
<gene>
    <name evidence="1" type="ORF">Glove_57g128</name>
</gene>
<sequence length="174" mass="19859">MPTKLTTICYIHDFTDHITSEYTIKEITGIIRLDNNDPQKISFLKIKSFMPLDLTIGTKIEKFEKEQVILLTGKFVANSRWYSVSATSIQVILDLDFNTMPAVNLQVMLTGVTTQTVQNSEGNAVMNFFVEEYLGDREPKDFWVETVHETGNQYLANKTSTINLNGKSMLEVFF</sequence>
<protein>
    <submittedName>
        <fullName evidence="1">Uncharacterized protein</fullName>
    </submittedName>
</protein>
<reference evidence="1 2" key="1">
    <citation type="submission" date="2018-08" db="EMBL/GenBank/DDBJ databases">
        <title>Genome and evolution of the arbuscular mycorrhizal fungus Diversispora epigaea (formerly Glomus versiforme) and its bacterial endosymbionts.</title>
        <authorList>
            <person name="Sun X."/>
            <person name="Fei Z."/>
            <person name="Harrison M."/>
        </authorList>
    </citation>
    <scope>NUCLEOTIDE SEQUENCE [LARGE SCALE GENOMIC DNA]</scope>
    <source>
        <strain evidence="1 2">IT104</strain>
    </source>
</reference>
<dbReference type="Proteomes" id="UP000266861">
    <property type="component" value="Unassembled WGS sequence"/>
</dbReference>
<comment type="caution">
    <text evidence="1">The sequence shown here is derived from an EMBL/GenBank/DDBJ whole genome shotgun (WGS) entry which is preliminary data.</text>
</comment>
<name>A0A397JND9_9GLOM</name>
<evidence type="ECO:0000313" key="1">
    <source>
        <dbReference type="EMBL" id="RHZ86000.1"/>
    </source>
</evidence>
<evidence type="ECO:0000313" key="2">
    <source>
        <dbReference type="Proteomes" id="UP000266861"/>
    </source>
</evidence>
<dbReference type="EMBL" id="PQFF01000054">
    <property type="protein sequence ID" value="RHZ86000.1"/>
    <property type="molecule type" value="Genomic_DNA"/>
</dbReference>
<dbReference type="OrthoDB" id="2341031at2759"/>
<accession>A0A397JND9</accession>